<organism evidence="1 2">
    <name type="scientific">Vermiconidia calcicola</name>
    <dbReference type="NCBI Taxonomy" id="1690605"/>
    <lineage>
        <taxon>Eukaryota</taxon>
        <taxon>Fungi</taxon>
        <taxon>Dikarya</taxon>
        <taxon>Ascomycota</taxon>
        <taxon>Pezizomycotina</taxon>
        <taxon>Dothideomycetes</taxon>
        <taxon>Dothideomycetidae</taxon>
        <taxon>Mycosphaerellales</taxon>
        <taxon>Extremaceae</taxon>
        <taxon>Vermiconidia</taxon>
    </lineage>
</organism>
<gene>
    <name evidence="1" type="ORF">LTR37_003023</name>
</gene>
<proteinExistence type="predicted"/>
<reference evidence="1" key="1">
    <citation type="submission" date="2023-07" db="EMBL/GenBank/DDBJ databases">
        <title>Black Yeasts Isolated from many extreme environments.</title>
        <authorList>
            <person name="Coleine C."/>
            <person name="Stajich J.E."/>
            <person name="Selbmann L."/>
        </authorList>
    </citation>
    <scope>NUCLEOTIDE SEQUENCE</scope>
    <source>
        <strain evidence="1">CCFEE 5714</strain>
    </source>
</reference>
<sequence>MAPAGQVLDPLQKWLLHETLSLIDTAKSKKGHFAAQHPLRCISHTIRDEASSVQPYRDGEQYMAVSYTWPGGWQRLYTSLQPSLVVRNGKRGLFEHVSMFTTVVFDFILATWPYDRLLFWVDHACINQEDEAEKAQQVAVMDRIYTQARMTIVLLEDIELTTEEFYTLNRMTIPKSSEERKRLLTLTRRVVSARWFERAWCSQEMILSHHTSFYLHRTDEPTKPITFPVATLVNWLNRTRIYEANIPSIPEPRGHIDYTRLQSTASSPYAWAYGVVHGMKCYNVYDKIALVQNLVRMPLESRLTLLPDSGGVDVHMADFNVAKVVNALAVQNGDYSLLQTGHTAGSAELQAEHGFSWAGIPTRGDIVSNAWHGRRQYEVDRDEDVALTSSGLRLSGLLAVVSRQVLWEVRREEDALHVTVDGDHRIIRPTWLRSGADDVAHNAGPNAYDREQPLSRLRDILYAIEAFDADHIWPTFMPADGNWITRGPNNGTRSEWHEPLKDRIWKEYNRPATVHRSTAQAVEFCHHGTVTTFREVTVDGGIAMVMTGNAPDVVGKQIFQPFVMRLKEFGSDRNACNVIVLQDADARGSGDVRRCAGHLRSFQLLPDSAKVETTTLR</sequence>
<name>A0ACC3NS35_9PEZI</name>
<evidence type="ECO:0000313" key="1">
    <source>
        <dbReference type="EMBL" id="KAK3721468.1"/>
    </source>
</evidence>
<accession>A0ACC3NS35</accession>
<dbReference type="EMBL" id="JAUTXU010000017">
    <property type="protein sequence ID" value="KAK3721468.1"/>
    <property type="molecule type" value="Genomic_DNA"/>
</dbReference>
<keyword evidence="2" id="KW-1185">Reference proteome</keyword>
<evidence type="ECO:0000313" key="2">
    <source>
        <dbReference type="Proteomes" id="UP001281147"/>
    </source>
</evidence>
<dbReference type="Proteomes" id="UP001281147">
    <property type="component" value="Unassembled WGS sequence"/>
</dbReference>
<protein>
    <submittedName>
        <fullName evidence="1">Uncharacterized protein</fullName>
    </submittedName>
</protein>
<comment type="caution">
    <text evidence="1">The sequence shown here is derived from an EMBL/GenBank/DDBJ whole genome shotgun (WGS) entry which is preliminary data.</text>
</comment>